<sequence>MTNTTTLTAYATAFLASMSLFGLVDAVHAQDGTASTTVSQAFLLPVLGIAAATFLAVTLMALSRGHLRRPHRWNDEQTERRVLEFGLAVSCYFGLLALVGYLLALLSPGWMDGAAPVMARNWAWFLAIPCLVLGGLARRNKPAWLGAGAVFATLALFTG</sequence>
<keyword evidence="1" id="KW-0472">Membrane</keyword>
<evidence type="ECO:0000313" key="3">
    <source>
        <dbReference type="EMBL" id="SDD32450.1"/>
    </source>
</evidence>
<evidence type="ECO:0000256" key="1">
    <source>
        <dbReference type="SAM" id="Phobius"/>
    </source>
</evidence>
<dbReference type="Proteomes" id="UP000199344">
    <property type="component" value="Unassembled WGS sequence"/>
</dbReference>
<accession>A0A1G6TTP2</accession>
<protein>
    <recommendedName>
        <fullName evidence="5">Tripartite tricarboxylate transporter TctB family protein</fullName>
    </recommendedName>
</protein>
<dbReference type="EMBL" id="FNAH01000001">
    <property type="protein sequence ID" value="SDD32450.1"/>
    <property type="molecule type" value="Genomic_DNA"/>
</dbReference>
<name>A0A1G6TTP2_9RHOB</name>
<evidence type="ECO:0000256" key="2">
    <source>
        <dbReference type="SAM" id="SignalP"/>
    </source>
</evidence>
<keyword evidence="1" id="KW-1133">Transmembrane helix</keyword>
<dbReference type="OrthoDB" id="7770813at2"/>
<keyword evidence="4" id="KW-1185">Reference proteome</keyword>
<organism evidence="3 4">
    <name type="scientific">Paracoccus isoporae</name>
    <dbReference type="NCBI Taxonomy" id="591205"/>
    <lineage>
        <taxon>Bacteria</taxon>
        <taxon>Pseudomonadati</taxon>
        <taxon>Pseudomonadota</taxon>
        <taxon>Alphaproteobacteria</taxon>
        <taxon>Rhodobacterales</taxon>
        <taxon>Paracoccaceae</taxon>
        <taxon>Paracoccus</taxon>
    </lineage>
</organism>
<dbReference type="STRING" id="591205.SAMN05421538_101369"/>
<keyword evidence="1" id="KW-0812">Transmembrane</keyword>
<keyword evidence="2" id="KW-0732">Signal</keyword>
<feature type="chain" id="PRO_5011483480" description="Tripartite tricarboxylate transporter TctB family protein" evidence="2">
    <location>
        <begin position="30"/>
        <end position="159"/>
    </location>
</feature>
<dbReference type="AlphaFoldDB" id="A0A1G6TTP2"/>
<evidence type="ECO:0000313" key="4">
    <source>
        <dbReference type="Proteomes" id="UP000199344"/>
    </source>
</evidence>
<feature type="transmembrane region" description="Helical" evidence="1">
    <location>
        <begin position="39"/>
        <end position="62"/>
    </location>
</feature>
<feature type="transmembrane region" description="Helical" evidence="1">
    <location>
        <begin position="82"/>
        <end position="106"/>
    </location>
</feature>
<feature type="signal peptide" evidence="2">
    <location>
        <begin position="1"/>
        <end position="29"/>
    </location>
</feature>
<feature type="transmembrane region" description="Helical" evidence="1">
    <location>
        <begin position="118"/>
        <end position="136"/>
    </location>
</feature>
<evidence type="ECO:0008006" key="5">
    <source>
        <dbReference type="Google" id="ProtNLM"/>
    </source>
</evidence>
<dbReference type="RefSeq" id="WP_090520329.1">
    <property type="nucleotide sequence ID" value="NZ_FNAH01000001.1"/>
</dbReference>
<gene>
    <name evidence="3" type="ORF">SAMN05421538_101369</name>
</gene>
<reference evidence="3 4" key="1">
    <citation type="submission" date="2016-10" db="EMBL/GenBank/DDBJ databases">
        <authorList>
            <person name="de Groot N.N."/>
        </authorList>
    </citation>
    <scope>NUCLEOTIDE SEQUENCE [LARGE SCALE GENOMIC DNA]</scope>
    <source>
        <strain evidence="3 4">DSM 22220</strain>
    </source>
</reference>
<proteinExistence type="predicted"/>